<dbReference type="InterPro" id="IPR014352">
    <property type="entry name" value="FERM/acyl-CoA-bd_prot_sf"/>
</dbReference>
<dbReference type="Proteomes" id="UP000770717">
    <property type="component" value="Unassembled WGS sequence"/>
</dbReference>
<dbReference type="GO" id="GO:0005737">
    <property type="term" value="C:cytoplasm"/>
    <property type="evidence" value="ECO:0007669"/>
    <property type="project" value="TreeGrafter"/>
</dbReference>
<dbReference type="Gene3D" id="1.20.80.10">
    <property type="match status" value="1"/>
</dbReference>
<protein>
    <recommendedName>
        <fullName evidence="2">ACB domain-containing protein</fullName>
    </recommendedName>
</protein>
<dbReference type="CDD" id="cd00435">
    <property type="entry name" value="ACBP"/>
    <property type="match status" value="1"/>
</dbReference>
<dbReference type="PRINTS" id="PR00689">
    <property type="entry name" value="ACOABINDINGP"/>
</dbReference>
<dbReference type="InterPro" id="IPR035984">
    <property type="entry name" value="Acyl-CoA-binding_sf"/>
</dbReference>
<dbReference type="PROSITE" id="PS51228">
    <property type="entry name" value="ACB_2"/>
    <property type="match status" value="1"/>
</dbReference>
<dbReference type="PANTHER" id="PTHR23310:SF53">
    <property type="entry name" value="ACYL-COA-BINDING DOMAIN-CONTAINING PROTEIN 4"/>
    <property type="match status" value="1"/>
</dbReference>
<proteinExistence type="predicted"/>
<name>A0A8J6K0M2_ELECQ</name>
<dbReference type="OrthoDB" id="71307at2759"/>
<gene>
    <name evidence="3" type="ORF">GDO78_004595</name>
</gene>
<sequence>MGTDQDEAGYERQFKAAVSVIQNLPKHGAYQPSNNEKLKFYGYYKQATVGPCNISRPGFWDPIGRYKWDAWSKLDAMSQKDAMSAYIKEMKRAAQKIIDTIPLDDKSPDMFEPFRPLYEVIPDMPRPPDSFFQTIG</sequence>
<dbReference type="GO" id="GO:0000062">
    <property type="term" value="F:fatty-acyl-CoA binding"/>
    <property type="evidence" value="ECO:0007669"/>
    <property type="project" value="InterPro"/>
</dbReference>
<dbReference type="EMBL" id="WNTK01000013">
    <property type="protein sequence ID" value="KAG9474380.1"/>
    <property type="molecule type" value="Genomic_DNA"/>
</dbReference>
<organism evidence="3 4">
    <name type="scientific">Eleutherodactylus coqui</name>
    <name type="common">Puerto Rican coqui</name>
    <dbReference type="NCBI Taxonomy" id="57060"/>
    <lineage>
        <taxon>Eukaryota</taxon>
        <taxon>Metazoa</taxon>
        <taxon>Chordata</taxon>
        <taxon>Craniata</taxon>
        <taxon>Vertebrata</taxon>
        <taxon>Euteleostomi</taxon>
        <taxon>Amphibia</taxon>
        <taxon>Batrachia</taxon>
        <taxon>Anura</taxon>
        <taxon>Neobatrachia</taxon>
        <taxon>Hyloidea</taxon>
        <taxon>Eleutherodactylidae</taxon>
        <taxon>Eleutherodactylinae</taxon>
        <taxon>Eleutherodactylus</taxon>
        <taxon>Eleutherodactylus</taxon>
    </lineage>
</organism>
<dbReference type="InterPro" id="IPR022408">
    <property type="entry name" value="Acyl-CoA-binding_prot_CS"/>
</dbReference>
<evidence type="ECO:0000313" key="4">
    <source>
        <dbReference type="Proteomes" id="UP000770717"/>
    </source>
</evidence>
<dbReference type="PANTHER" id="PTHR23310">
    <property type="entry name" value="ACYL-COA-BINDING PROTEIN, ACBP"/>
    <property type="match status" value="1"/>
</dbReference>
<dbReference type="AlphaFoldDB" id="A0A8J6K0M2"/>
<feature type="domain" description="ACB" evidence="2">
    <location>
        <begin position="10"/>
        <end position="99"/>
    </location>
</feature>
<dbReference type="SUPFAM" id="SSF47027">
    <property type="entry name" value="Acyl-CoA binding protein"/>
    <property type="match status" value="1"/>
</dbReference>
<keyword evidence="4" id="KW-1185">Reference proteome</keyword>
<keyword evidence="1" id="KW-0446">Lipid-binding</keyword>
<evidence type="ECO:0000256" key="1">
    <source>
        <dbReference type="ARBA" id="ARBA00023121"/>
    </source>
</evidence>
<dbReference type="FunFam" id="1.20.80.10:FF:000010">
    <property type="entry name" value="Acyl-CoA-binding domain-containing protein 5"/>
    <property type="match status" value="1"/>
</dbReference>
<evidence type="ECO:0000259" key="2">
    <source>
        <dbReference type="PROSITE" id="PS51228"/>
    </source>
</evidence>
<dbReference type="Pfam" id="PF00887">
    <property type="entry name" value="ACBP"/>
    <property type="match status" value="1"/>
</dbReference>
<dbReference type="InterPro" id="IPR000582">
    <property type="entry name" value="Acyl-CoA-binding_protein"/>
</dbReference>
<reference evidence="3" key="1">
    <citation type="thesis" date="2020" institute="ProQuest LLC" country="789 East Eisenhower Parkway, Ann Arbor, MI, USA">
        <title>Comparative Genomics and Chromosome Evolution.</title>
        <authorList>
            <person name="Mudd A.B."/>
        </authorList>
    </citation>
    <scope>NUCLEOTIDE SEQUENCE</scope>
    <source>
        <strain evidence="3">HN-11 Male</strain>
        <tissue evidence="3">Kidney and liver</tissue>
    </source>
</reference>
<accession>A0A8J6K0M2</accession>
<feature type="non-terminal residue" evidence="3">
    <location>
        <position position="136"/>
    </location>
</feature>
<evidence type="ECO:0000313" key="3">
    <source>
        <dbReference type="EMBL" id="KAG9474380.1"/>
    </source>
</evidence>
<comment type="caution">
    <text evidence="3">The sequence shown here is derived from an EMBL/GenBank/DDBJ whole genome shotgun (WGS) entry which is preliminary data.</text>
</comment>
<dbReference type="PROSITE" id="PS00880">
    <property type="entry name" value="ACB_1"/>
    <property type="match status" value="1"/>
</dbReference>
<dbReference type="GO" id="GO:0006631">
    <property type="term" value="P:fatty acid metabolic process"/>
    <property type="evidence" value="ECO:0007669"/>
    <property type="project" value="TreeGrafter"/>
</dbReference>